<accession>A0ABU0HTQ5</accession>
<keyword evidence="2" id="KW-1185">Reference proteome</keyword>
<name>A0ABU0HTQ5_9HYPH</name>
<evidence type="ECO:0008006" key="3">
    <source>
        <dbReference type="Google" id="ProtNLM"/>
    </source>
</evidence>
<evidence type="ECO:0000313" key="2">
    <source>
        <dbReference type="Proteomes" id="UP001236369"/>
    </source>
</evidence>
<dbReference type="InterPro" id="IPR011050">
    <property type="entry name" value="Pectin_lyase_fold/virulence"/>
</dbReference>
<protein>
    <recommendedName>
        <fullName evidence="3">Pectate lyase superfamily protein domain-containing protein</fullName>
    </recommendedName>
</protein>
<dbReference type="Gene3D" id="2.160.20.10">
    <property type="entry name" value="Single-stranded right-handed beta-helix, Pectin lyase-like"/>
    <property type="match status" value="1"/>
</dbReference>
<reference evidence="1 2" key="1">
    <citation type="submission" date="2023-07" db="EMBL/GenBank/DDBJ databases">
        <title>Genomic Encyclopedia of Type Strains, Phase IV (KMG-IV): sequencing the most valuable type-strain genomes for metagenomic binning, comparative biology and taxonomic classification.</title>
        <authorList>
            <person name="Goeker M."/>
        </authorList>
    </citation>
    <scope>NUCLEOTIDE SEQUENCE [LARGE SCALE GENOMIC DNA]</scope>
    <source>
        <strain evidence="1 2">DSM 19562</strain>
    </source>
</reference>
<dbReference type="Proteomes" id="UP001236369">
    <property type="component" value="Unassembled WGS sequence"/>
</dbReference>
<gene>
    <name evidence="1" type="ORF">QO016_004755</name>
</gene>
<comment type="caution">
    <text evidence="1">The sequence shown here is derived from an EMBL/GenBank/DDBJ whole genome shotgun (WGS) entry which is preliminary data.</text>
</comment>
<dbReference type="EMBL" id="JAUSVV010000023">
    <property type="protein sequence ID" value="MDQ0445228.1"/>
    <property type="molecule type" value="Genomic_DNA"/>
</dbReference>
<dbReference type="SUPFAM" id="SSF51126">
    <property type="entry name" value="Pectin lyase-like"/>
    <property type="match status" value="1"/>
</dbReference>
<evidence type="ECO:0000313" key="1">
    <source>
        <dbReference type="EMBL" id="MDQ0445228.1"/>
    </source>
</evidence>
<organism evidence="1 2">
    <name type="scientific">Methylobacterium persicinum</name>
    <dbReference type="NCBI Taxonomy" id="374426"/>
    <lineage>
        <taxon>Bacteria</taxon>
        <taxon>Pseudomonadati</taxon>
        <taxon>Pseudomonadota</taxon>
        <taxon>Alphaproteobacteria</taxon>
        <taxon>Hyphomicrobiales</taxon>
        <taxon>Methylobacteriaceae</taxon>
        <taxon>Methylobacterium</taxon>
    </lineage>
</organism>
<proteinExistence type="predicted"/>
<sequence>MARSLATRAADTLQAADFGVVCDGATANDASMLLAVTAGRGYGSGRQIMLPPGTCLFSNTLVLSGANVGLRGAGRDKTIIKAPSGVLPVQVGKPSDPNPWTTTSGFSTSLVRLADLTVDVGGKSIGAIGVDRSATETRFEHVAVVGDCGCSLIYDQGDTSIYDDPFFYVGGNQTWGLEWDTWGHNQSIIGGTCAGSGGFGNGGSCIRITQGQYAATGADPRAVTHRVEGAKVTGMTFINGGPYNLQIGNSLYVQAIANVFDQITTNNVVVQNNADAAQIVGNYIGSIQPVTSKVGVYVSWTAGYGTNISNNIFYNLNFGVLADSNGSVGAPDIRVTNNNFNLYGGSAAIVLDSVGRSVVTGNIDSGTTTGGSFWTKASFRSGVYAVSGNVWSPNTVTVWDANGTYTSGNVNGVYSGTSRQTLNGGSAGLAYPANSTTPQYITQTMSTAEVAVAQPVPYSGTLRRLVVATNASPGSGQSYTLTLRVNGADTAVSCQITGANQSCADIAHTTQIVVGQTYSVKIVGSSGSAATLVNYGLELDAAN</sequence>
<dbReference type="InterPro" id="IPR012334">
    <property type="entry name" value="Pectin_lyas_fold"/>
</dbReference>
<dbReference type="RefSeq" id="WP_238248718.1">
    <property type="nucleotide sequence ID" value="NZ_BPQX01000021.1"/>
</dbReference>